<dbReference type="PATRIC" id="fig|45065.4.peg.294"/>
<keyword evidence="3" id="KW-1185">Reference proteome</keyword>
<dbReference type="OrthoDB" id="5649469at2"/>
<organism evidence="2 3">
    <name type="scientific">Legionella geestiana</name>
    <dbReference type="NCBI Taxonomy" id="45065"/>
    <lineage>
        <taxon>Bacteria</taxon>
        <taxon>Pseudomonadati</taxon>
        <taxon>Pseudomonadota</taxon>
        <taxon>Gammaproteobacteria</taxon>
        <taxon>Legionellales</taxon>
        <taxon>Legionellaceae</taxon>
        <taxon>Legionella</taxon>
    </lineage>
</organism>
<feature type="region of interest" description="Disordered" evidence="1">
    <location>
        <begin position="215"/>
        <end position="238"/>
    </location>
</feature>
<accession>A0A0W0U9D6</accession>
<dbReference type="RefSeq" id="WP_051551009.1">
    <property type="nucleotide sequence ID" value="NZ_CAAAHN010000001.1"/>
</dbReference>
<protein>
    <submittedName>
        <fullName evidence="2">Uncharacterized protein</fullName>
    </submittedName>
</protein>
<dbReference type="EMBL" id="LNYC01000005">
    <property type="protein sequence ID" value="KTD04247.1"/>
    <property type="molecule type" value="Genomic_DNA"/>
</dbReference>
<dbReference type="AlphaFoldDB" id="A0A0W0U9D6"/>
<comment type="caution">
    <text evidence="2">The sequence shown here is derived from an EMBL/GenBank/DDBJ whole genome shotgun (WGS) entry which is preliminary data.</text>
</comment>
<feature type="region of interest" description="Disordered" evidence="1">
    <location>
        <begin position="70"/>
        <end position="115"/>
    </location>
</feature>
<reference evidence="2 3" key="1">
    <citation type="submission" date="2015-11" db="EMBL/GenBank/DDBJ databases">
        <title>Genomic analysis of 38 Legionella species identifies large and diverse effector repertoires.</title>
        <authorList>
            <person name="Burstein D."/>
            <person name="Amaro F."/>
            <person name="Zusman T."/>
            <person name="Lifshitz Z."/>
            <person name="Cohen O."/>
            <person name="Gilbert J.A."/>
            <person name="Pupko T."/>
            <person name="Shuman H.A."/>
            <person name="Segal G."/>
        </authorList>
    </citation>
    <scope>NUCLEOTIDE SEQUENCE [LARGE SCALE GENOMIC DNA]</scope>
    <source>
        <strain evidence="2 3">ATCC 49504</strain>
    </source>
</reference>
<sequence>MPHVRVNGSRGKAGECQQALHGEHGGEIRITLSQPHDSIIVSGSHSLSFAAHESLALSARGGDGAPGIIGADGFRGQPGYDGLDASEYSPGTNGGPGGDGGPGAPGGHGGNAGNGGRIEVSVNAADLALLATIDTVNVSAGLPGRAGRHGAGGPGGAGGRGGASYSWQEAYTDYETHYDVVTHHGHHHHGHGSHHSHHSHLEPHTVAVTRFRTRKMPGGKDGVRGRQGASPATPLYPGKPGTSGTLVWNVYQHDGTFTSYPTRYSMQLTFAEISGVEAKGVLEPFESISASCLLTNTSADMPTPMEEVPVLIQPQKGLTVKQCAMFWGNLSPLATVGSVYPAQFEVEGPAFHAGESPWLTTLTLCAKAHNKRLDKAYPNVETRQQITVRFPVELRPKPAHYAIAAGEVLTLEAEVYNLATKALGFGNGRSVAVEFTIPGGATIDAPCMDYLETIQPQSSCLVKRRFSFIGETVEGETKTFESRLFLQSIDRSVGLALIQQKTFIVQFTPRFSPPVDGGFLLVMNAQTSPAIFAAWRSLLRQLAGNEGVAVWNSTYYNGFSPDRVPEGYDCDLLAMASMRTLVILDNPWQANPLEALHRDSSSITATLLERANRETRTSVVAVSNTGLPAPEGELPDWIPGTNILLHGGIDTLIQTLFMDAHSQRNNYTLTMPRSVHGCWPFASRPTVTQELESLNLLLRALFPHRRYQVRHSSSTTNQLTLIVHRQKDPFASNHLHQIAPILEEGGDNAAVRHQMLSWMPFEQKLQLFTKTTPENMRAFARALTEDLLEEQRLAGQAQAYGSLLQRLGRVFARDFSLELERLQMLVRTLQELESQGLMTEASAWRPHVVALIAAVQFEVEQHTGFWLRLLHWFLPQTTEQLRECTLHLCQQAQAALGGQVQEALGQEMERLDFARRLERFIADNNAFNPGLFRRALPALSLNAAREMLVVCRGEAERLSGDNAAYFHQDAALVPWFREFQALFPDNCSAEFNERPY</sequence>
<gene>
    <name evidence="2" type="ORF">Lgee_0277</name>
</gene>
<dbReference type="Proteomes" id="UP000054785">
    <property type="component" value="Unassembled WGS sequence"/>
</dbReference>
<evidence type="ECO:0000256" key="1">
    <source>
        <dbReference type="SAM" id="MobiDB-lite"/>
    </source>
</evidence>
<proteinExistence type="predicted"/>
<evidence type="ECO:0000313" key="3">
    <source>
        <dbReference type="Proteomes" id="UP000054785"/>
    </source>
</evidence>
<name>A0A0W0U9D6_9GAMM</name>
<dbReference type="STRING" id="45065.Lgee_0277"/>
<evidence type="ECO:0000313" key="2">
    <source>
        <dbReference type="EMBL" id="KTD04247.1"/>
    </source>
</evidence>
<feature type="compositionally biased region" description="Gly residues" evidence="1">
    <location>
        <begin position="92"/>
        <end position="115"/>
    </location>
</feature>